<feature type="transmembrane region" description="Helical" evidence="1">
    <location>
        <begin position="100"/>
        <end position="118"/>
    </location>
</feature>
<keyword evidence="1" id="KW-0812">Transmembrane</keyword>
<dbReference type="Proteomes" id="UP000050471">
    <property type="component" value="Unassembled WGS sequence"/>
</dbReference>
<proteinExistence type="predicted"/>
<name>A0A0N8IBZ0_9RHOB</name>
<comment type="caution">
    <text evidence="2">The sequence shown here is derived from an EMBL/GenBank/DDBJ whole genome shotgun (WGS) entry which is preliminary data.</text>
</comment>
<feature type="transmembrane region" description="Helical" evidence="1">
    <location>
        <begin position="21"/>
        <end position="42"/>
    </location>
</feature>
<accession>A0A0N8IBZ0</accession>
<feature type="transmembrane region" description="Helical" evidence="1">
    <location>
        <begin position="290"/>
        <end position="311"/>
    </location>
</feature>
<sequence length="512" mass="55689">MTRLAFQDRPQVHPVAATGQGLAGASTFAALAGYLLLVGLSWRLTGKFEFPLDDVYIHMAMAEQIMAGGYGVNAGEFASASSSPLFSLLLLPFAGQPEQIFLPVFWNLLGLIGAAWLWGRVVGDALGRDWLGWTIALVGPVALNLSGLAFTGMEHTLHVWATMAVVRGIQLEARGDAGLWLLAPAVILGPILRFEGLAVSAAAMMFLMFQGRMRLVLVLGLATSVPLILYGMFLTSLGLSALPNSVLAKLGDQPWLRFYRIWAIPGLIGLAWSLVALIRKKRGSKEWGTYAVLAPALFAFSGHYLLGQFGWMNRYEIYALFFLLAMGVVGIGYLGASVRLRASLLLVLLFLGQRYWTDTMQRAVHSPRALSLQQAQMARFAKEYVQAPVAVNDLGYVVWRNPNYVLDLWGLASKEALMARKSDPAPHWAGPLAERTGVELAMIYDNWLPDAVGSDWVKLGDLVLDVPTGVIAQPRVAFYATSPGRVATLNAKLKAFVPTLPSGAHFEFAEGL</sequence>
<feature type="transmembrane region" description="Helical" evidence="1">
    <location>
        <begin position="317"/>
        <end position="336"/>
    </location>
</feature>
<keyword evidence="1" id="KW-1133">Transmembrane helix</keyword>
<dbReference type="AlphaFoldDB" id="A0A0N8IBZ0"/>
<dbReference type="RefSeq" id="WP_055188690.1">
    <property type="nucleotide sequence ID" value="NZ_FPBS01000001.1"/>
</dbReference>
<evidence type="ECO:0008006" key="4">
    <source>
        <dbReference type="Google" id="ProtNLM"/>
    </source>
</evidence>
<evidence type="ECO:0000313" key="2">
    <source>
        <dbReference type="EMBL" id="KPN64443.1"/>
    </source>
</evidence>
<gene>
    <name evidence="2" type="ORF">AKJ29_17685</name>
</gene>
<evidence type="ECO:0000256" key="1">
    <source>
        <dbReference type="SAM" id="Phobius"/>
    </source>
</evidence>
<feature type="transmembrane region" description="Helical" evidence="1">
    <location>
        <begin position="130"/>
        <end position="150"/>
    </location>
</feature>
<keyword evidence="3" id="KW-1185">Reference proteome</keyword>
<organism evidence="2 3">
    <name type="scientific">Aliiroseovarius crassostreae</name>
    <dbReference type="NCBI Taxonomy" id="154981"/>
    <lineage>
        <taxon>Bacteria</taxon>
        <taxon>Pseudomonadati</taxon>
        <taxon>Pseudomonadota</taxon>
        <taxon>Alphaproteobacteria</taxon>
        <taxon>Rhodobacterales</taxon>
        <taxon>Paracoccaceae</taxon>
        <taxon>Aliiroseovarius</taxon>
    </lineage>
</organism>
<feature type="transmembrane region" description="Helical" evidence="1">
    <location>
        <begin position="181"/>
        <end position="208"/>
    </location>
</feature>
<feature type="transmembrane region" description="Helical" evidence="1">
    <location>
        <begin position="215"/>
        <end position="239"/>
    </location>
</feature>
<keyword evidence="1" id="KW-0472">Membrane</keyword>
<dbReference type="EMBL" id="LKBA01000004">
    <property type="protein sequence ID" value="KPN64443.1"/>
    <property type="molecule type" value="Genomic_DNA"/>
</dbReference>
<reference evidence="2 3" key="1">
    <citation type="submission" date="2015-09" db="EMBL/GenBank/DDBJ databases">
        <title>Draft genome sequence of Aliiroseovarius crassostreae CV919-312TSm, the causative agent of Roseovarius Oyster Disease (formerly Juvenile Oyster Disease).</title>
        <authorList>
            <person name="Kessner L."/>
            <person name="Spinard E."/>
            <person name="Nelson D."/>
        </authorList>
    </citation>
    <scope>NUCLEOTIDE SEQUENCE [LARGE SCALE GENOMIC DNA]</scope>
    <source>
        <strain evidence="2 3">CV919-312</strain>
    </source>
</reference>
<feature type="transmembrane region" description="Helical" evidence="1">
    <location>
        <begin position="259"/>
        <end position="278"/>
    </location>
</feature>
<dbReference type="OrthoDB" id="104925at2"/>
<protein>
    <recommendedName>
        <fullName evidence="4">Glycosyltransferase RgtA/B/C/D-like domain-containing protein</fullName>
    </recommendedName>
</protein>
<dbReference type="STRING" id="154981.AKJ29_17685"/>
<evidence type="ECO:0000313" key="3">
    <source>
        <dbReference type="Proteomes" id="UP000050471"/>
    </source>
</evidence>